<accession>A0A6J5Z3K0</accession>
<dbReference type="InterPro" id="IPR011032">
    <property type="entry name" value="GroES-like_sf"/>
</dbReference>
<protein>
    <submittedName>
        <fullName evidence="5">Unannotated protein</fullName>
    </submittedName>
</protein>
<evidence type="ECO:0000256" key="2">
    <source>
        <dbReference type="ARBA" id="ARBA00022833"/>
    </source>
</evidence>
<evidence type="ECO:0000313" key="5">
    <source>
        <dbReference type="EMBL" id="CAB4334880.1"/>
    </source>
</evidence>
<dbReference type="SMART" id="SM00829">
    <property type="entry name" value="PKS_ER"/>
    <property type="match status" value="1"/>
</dbReference>
<evidence type="ECO:0000256" key="3">
    <source>
        <dbReference type="ARBA" id="ARBA00023002"/>
    </source>
</evidence>
<sequence length="346" mass="36356">MKAALYSGPQDLKIIEVPTPTAGDKEILIRVHSCATCGTDAKIFNHGHPRLKPPQIIGHEIAGEIVTVGKDVTGYTVGDRVQVIAAIPCGTCWLCTSGRMTICGNQLSMGYQFPGGFAEYMVIPHEVIRVAGVNKIPSNISYDEAAVTEPLACVLNAQRILDVKKGDTVLVMGAGPIGCLHVRVARALGADKVFLADINGGRLKKSASVVNPDASFDMSEVNLEEAILEVTDGHGPSIIITAAPAAKAQEQAISMVAPGGKVSFFGGLPKDAPYIQCDANIVHYKEVTLYGANGSSPQQNLDALNLIASGKVKVSDLITHKVSLDNVQDAIDAVLSGDAIKVVVNP</sequence>
<gene>
    <name evidence="5" type="ORF">UFOPK4080_00473</name>
</gene>
<dbReference type="Pfam" id="PF08240">
    <property type="entry name" value="ADH_N"/>
    <property type="match status" value="1"/>
</dbReference>
<dbReference type="EMBL" id="CAESAG010000054">
    <property type="protein sequence ID" value="CAB4334880.1"/>
    <property type="molecule type" value="Genomic_DNA"/>
</dbReference>
<keyword evidence="1" id="KW-0479">Metal-binding</keyword>
<dbReference type="GO" id="GO:0016491">
    <property type="term" value="F:oxidoreductase activity"/>
    <property type="evidence" value="ECO:0007669"/>
    <property type="project" value="UniProtKB-KW"/>
</dbReference>
<keyword evidence="2" id="KW-0862">Zinc</keyword>
<organism evidence="5">
    <name type="scientific">freshwater metagenome</name>
    <dbReference type="NCBI Taxonomy" id="449393"/>
    <lineage>
        <taxon>unclassified sequences</taxon>
        <taxon>metagenomes</taxon>
        <taxon>ecological metagenomes</taxon>
    </lineage>
</organism>
<reference evidence="5" key="1">
    <citation type="submission" date="2020-05" db="EMBL/GenBank/DDBJ databases">
        <authorList>
            <person name="Chiriac C."/>
            <person name="Salcher M."/>
            <person name="Ghai R."/>
            <person name="Kavagutti S V."/>
        </authorList>
    </citation>
    <scope>NUCLEOTIDE SEQUENCE</scope>
</reference>
<dbReference type="InterPro" id="IPR013154">
    <property type="entry name" value="ADH-like_N"/>
</dbReference>
<dbReference type="Gene3D" id="3.40.50.720">
    <property type="entry name" value="NAD(P)-binding Rossmann-like Domain"/>
    <property type="match status" value="1"/>
</dbReference>
<dbReference type="InterPro" id="IPR036291">
    <property type="entry name" value="NAD(P)-bd_dom_sf"/>
</dbReference>
<feature type="domain" description="Enoyl reductase (ER)" evidence="4">
    <location>
        <begin position="7"/>
        <end position="344"/>
    </location>
</feature>
<dbReference type="CDD" id="cd08235">
    <property type="entry name" value="iditol_2_DH_like"/>
    <property type="match status" value="1"/>
</dbReference>
<dbReference type="AlphaFoldDB" id="A0A6J5Z3K0"/>
<keyword evidence="3" id="KW-0560">Oxidoreductase</keyword>
<evidence type="ECO:0000256" key="1">
    <source>
        <dbReference type="ARBA" id="ARBA00022723"/>
    </source>
</evidence>
<dbReference type="InterPro" id="IPR050129">
    <property type="entry name" value="Zn_alcohol_dh"/>
</dbReference>
<dbReference type="InterPro" id="IPR020843">
    <property type="entry name" value="ER"/>
</dbReference>
<dbReference type="PANTHER" id="PTHR43401:SF2">
    <property type="entry name" value="L-THREONINE 3-DEHYDROGENASE"/>
    <property type="match status" value="1"/>
</dbReference>
<dbReference type="SUPFAM" id="SSF50129">
    <property type="entry name" value="GroES-like"/>
    <property type="match status" value="1"/>
</dbReference>
<dbReference type="GO" id="GO:0008270">
    <property type="term" value="F:zinc ion binding"/>
    <property type="evidence" value="ECO:0007669"/>
    <property type="project" value="InterPro"/>
</dbReference>
<dbReference type="Gene3D" id="3.90.180.10">
    <property type="entry name" value="Medium-chain alcohol dehydrogenases, catalytic domain"/>
    <property type="match status" value="1"/>
</dbReference>
<dbReference type="Pfam" id="PF00107">
    <property type="entry name" value="ADH_zinc_N"/>
    <property type="match status" value="1"/>
</dbReference>
<dbReference type="SUPFAM" id="SSF51735">
    <property type="entry name" value="NAD(P)-binding Rossmann-fold domains"/>
    <property type="match status" value="1"/>
</dbReference>
<name>A0A6J5Z3K0_9ZZZZ</name>
<proteinExistence type="predicted"/>
<dbReference type="InterPro" id="IPR013149">
    <property type="entry name" value="ADH-like_C"/>
</dbReference>
<dbReference type="InterPro" id="IPR002328">
    <property type="entry name" value="ADH_Zn_CS"/>
</dbReference>
<evidence type="ECO:0000259" key="4">
    <source>
        <dbReference type="SMART" id="SM00829"/>
    </source>
</evidence>
<dbReference type="PANTHER" id="PTHR43401">
    <property type="entry name" value="L-THREONINE 3-DEHYDROGENASE"/>
    <property type="match status" value="1"/>
</dbReference>
<dbReference type="PROSITE" id="PS00059">
    <property type="entry name" value="ADH_ZINC"/>
    <property type="match status" value="1"/>
</dbReference>